<gene>
    <name evidence="1" type="ORF">ERS008207_03124</name>
</gene>
<sequence>MPVIQIPDGQVSELRALALMLLPPDLRRPGVISKERDVARLSTGFLNTALIRQPQLYPEIDAQMIVAQPGLRLIFRAEPASKLQPFISIFYPCQQAQHHALLRFRRVTRQRQCRIQKPVAIKVSHIDDGFINCRFKRHEKTPFESGAHCSENRAKRLLTNLLPTRVRR</sequence>
<dbReference type="EMBL" id="CQPD01000033">
    <property type="protein sequence ID" value="CNU62866.1"/>
    <property type="molecule type" value="Genomic_DNA"/>
</dbReference>
<protein>
    <submittedName>
        <fullName evidence="1">Uncharacterized protein</fullName>
    </submittedName>
</protein>
<dbReference type="Proteomes" id="UP000042394">
    <property type="component" value="Unassembled WGS sequence"/>
</dbReference>
<accession>A0A655DGB0</accession>
<evidence type="ECO:0000313" key="2">
    <source>
        <dbReference type="Proteomes" id="UP000042394"/>
    </source>
</evidence>
<evidence type="ECO:0000313" key="1">
    <source>
        <dbReference type="EMBL" id="CNU62866.1"/>
    </source>
</evidence>
<proteinExistence type="predicted"/>
<reference evidence="1 2" key="1">
    <citation type="submission" date="2015-03" db="EMBL/GenBank/DDBJ databases">
        <authorList>
            <consortium name="Pathogen Informatics"/>
        </authorList>
    </citation>
    <scope>NUCLEOTIDE SEQUENCE [LARGE SCALE GENOMIC DNA]</scope>
    <source>
        <strain evidence="1 2">D4891</strain>
    </source>
</reference>
<dbReference type="AlphaFoldDB" id="A0A655DGB0"/>
<organism evidence="1 2">
    <name type="scientific">Salmonella enterica subsp. enterica serovar Bovismorbificans</name>
    <dbReference type="NCBI Taxonomy" id="58097"/>
    <lineage>
        <taxon>Bacteria</taxon>
        <taxon>Pseudomonadati</taxon>
        <taxon>Pseudomonadota</taxon>
        <taxon>Gammaproteobacteria</taxon>
        <taxon>Enterobacterales</taxon>
        <taxon>Enterobacteriaceae</taxon>
        <taxon>Salmonella</taxon>
    </lineage>
</organism>
<name>A0A655DGB0_SALET</name>